<evidence type="ECO:0000313" key="1">
    <source>
        <dbReference type="EMBL" id="QCY46181.1"/>
    </source>
</evidence>
<evidence type="ECO:0008006" key="3">
    <source>
        <dbReference type="Google" id="ProtNLM"/>
    </source>
</evidence>
<accession>A0A5B7WQ41</accession>
<dbReference type="AlphaFoldDB" id="A0A5B7WQ41"/>
<dbReference type="Proteomes" id="UP000307000">
    <property type="component" value="Chromosome"/>
</dbReference>
<keyword evidence="2" id="KW-1185">Reference proteome</keyword>
<evidence type="ECO:0000313" key="2">
    <source>
        <dbReference type="Proteomes" id="UP000307000"/>
    </source>
</evidence>
<sequence length="62" mass="7525">MGFVQGLFKAKKFVDGVLGADKYQHYLEHHRRQHPGEEPMNEREFWKDYTDWQERNPQGRCC</sequence>
<dbReference type="EMBL" id="CP034412">
    <property type="protein sequence ID" value="QCY46181.1"/>
    <property type="molecule type" value="Genomic_DNA"/>
</dbReference>
<organism evidence="1 2">
    <name type="scientific">Glutamicibacter creatinolyticus</name>
    <dbReference type="NCBI Taxonomy" id="162496"/>
    <lineage>
        <taxon>Bacteria</taxon>
        <taxon>Bacillati</taxon>
        <taxon>Actinomycetota</taxon>
        <taxon>Actinomycetes</taxon>
        <taxon>Micrococcales</taxon>
        <taxon>Micrococcaceae</taxon>
        <taxon>Glutamicibacter</taxon>
    </lineage>
</organism>
<name>A0A5B7WQ41_9MICC</name>
<dbReference type="RefSeq" id="WP_138925617.1">
    <property type="nucleotide sequence ID" value="NZ_CP034412.1"/>
</dbReference>
<proteinExistence type="predicted"/>
<reference evidence="1 2" key="1">
    <citation type="submission" date="2018-12" db="EMBL/GenBank/DDBJ databases">
        <title>Complete Genome Sequence of Glutamicibacter creatinolyticus strain LGCM259,isolated from an abscess of a 12-year-old mare in Italy.</title>
        <authorList>
            <person name="Santos R.G."/>
            <person name="Silva A.L."/>
            <person name="Seyffert N."/>
            <person name="Castro T.L.P."/>
            <person name="Attili A.R."/>
            <person name="Rifici C."/>
            <person name="Mazzullo G."/>
            <person name="Brenig B."/>
            <person name="Venanzi F."/>
            <person name="Azevedo V."/>
        </authorList>
    </citation>
    <scope>NUCLEOTIDE SEQUENCE [LARGE SCALE GENOMIC DNA]</scope>
    <source>
        <strain evidence="1 2">LGCM 259</strain>
    </source>
</reference>
<protein>
    <recommendedName>
        <fullName evidence="3">DUF466 domain-containing protein</fullName>
    </recommendedName>
</protein>
<dbReference type="Pfam" id="PF04328">
    <property type="entry name" value="Sel_put"/>
    <property type="match status" value="1"/>
</dbReference>
<dbReference type="KEGG" id="gcr:GcLGCM259_0404"/>
<dbReference type="InterPro" id="IPR007423">
    <property type="entry name" value="Sel_put"/>
</dbReference>
<gene>
    <name evidence="1" type="ORF">GcLGCM259_0404</name>
</gene>